<protein>
    <submittedName>
        <fullName evidence="2">Uncharacterized protein</fullName>
    </submittedName>
</protein>
<keyword evidence="3" id="KW-1185">Reference proteome</keyword>
<reference evidence="1 3" key="1">
    <citation type="submission" date="2017-03" db="EMBL/GenBank/DDBJ databases">
        <title>Draft genome sequence of Moraxella equi CCUG 4950T type strain.</title>
        <authorList>
            <person name="Salva-Serra F."/>
            <person name="Engstrom-Jakobsson H."/>
            <person name="Thorell K."/>
            <person name="Jaen-Luchoro D."/>
            <person name="Gonzales-Siles L."/>
            <person name="Karlsson R."/>
            <person name="Yazdan S."/>
            <person name="Boulund F."/>
            <person name="Johnning A."/>
            <person name="Engstrand L."/>
            <person name="Kristiansson E."/>
            <person name="Moore E."/>
        </authorList>
    </citation>
    <scope>NUCLEOTIDE SEQUENCE [LARGE SCALE GENOMIC DNA]</scope>
    <source>
        <strain evidence="1 3">CCUG 4950</strain>
    </source>
</reference>
<proteinExistence type="predicted"/>
<dbReference type="AlphaFoldDB" id="A0A378QQ13"/>
<evidence type="ECO:0000313" key="3">
    <source>
        <dbReference type="Proteomes" id="UP000190777"/>
    </source>
</evidence>
<reference evidence="2 4" key="2">
    <citation type="submission" date="2018-06" db="EMBL/GenBank/DDBJ databases">
        <authorList>
            <consortium name="Pathogen Informatics"/>
            <person name="Doyle S."/>
        </authorList>
    </citation>
    <scope>NUCLEOTIDE SEQUENCE [LARGE SCALE GENOMIC DNA]</scope>
    <source>
        <strain evidence="2 4">NCTC11012</strain>
    </source>
</reference>
<dbReference type="Proteomes" id="UP000254618">
    <property type="component" value="Unassembled WGS sequence"/>
</dbReference>
<name>A0A378QQ13_9GAMM</name>
<gene>
    <name evidence="1" type="ORF">B5J93_08930</name>
    <name evidence="2" type="ORF">NCTC11012_00999</name>
</gene>
<dbReference type="EMBL" id="MXAP01000087">
    <property type="protein sequence ID" value="OPH36892.1"/>
    <property type="molecule type" value="Genomic_DNA"/>
</dbReference>
<evidence type="ECO:0000313" key="1">
    <source>
        <dbReference type="EMBL" id="OPH36892.1"/>
    </source>
</evidence>
<sequence length="160" mass="17831">MAILMVGCVNPTQNTTKPMTAQKQTTLADFDVCVDVYDEARLEDLYFEKTKQALQFFPKLLDKDNAPVPKYNNAYFNMMCGGTALTGNISTSPKQGKTWVEIQTCGDLTLQSEKDACSVDEGFYHNGLKGQNGETIILKYGYIFYIGKDGEVNAYKISSF</sequence>
<accession>A0A378QQ13</accession>
<organism evidence="2 4">
    <name type="scientific">Moraxella equi</name>
    <dbReference type="NCBI Taxonomy" id="60442"/>
    <lineage>
        <taxon>Bacteria</taxon>
        <taxon>Pseudomonadati</taxon>
        <taxon>Pseudomonadota</taxon>
        <taxon>Gammaproteobacteria</taxon>
        <taxon>Moraxellales</taxon>
        <taxon>Moraxellaceae</taxon>
        <taxon>Moraxella</taxon>
    </lineage>
</organism>
<dbReference type="EMBL" id="UGQF01000001">
    <property type="protein sequence ID" value="STZ02771.1"/>
    <property type="molecule type" value="Genomic_DNA"/>
</dbReference>
<dbReference type="Proteomes" id="UP000190777">
    <property type="component" value="Unassembled WGS sequence"/>
</dbReference>
<evidence type="ECO:0000313" key="4">
    <source>
        <dbReference type="Proteomes" id="UP000254618"/>
    </source>
</evidence>
<evidence type="ECO:0000313" key="2">
    <source>
        <dbReference type="EMBL" id="STZ02771.1"/>
    </source>
</evidence>